<dbReference type="Gene3D" id="3.40.50.150">
    <property type="entry name" value="Vaccinia Virus protein VP39"/>
    <property type="match status" value="1"/>
</dbReference>
<name>A0ABY8J7X0_9BRAD</name>
<keyword evidence="2" id="KW-1185">Reference proteome</keyword>
<evidence type="ECO:0000313" key="1">
    <source>
        <dbReference type="EMBL" id="WFU61642.1"/>
    </source>
</evidence>
<sequence length="188" mass="21487">MNIAMDGQELTLFKSFVDLSTRYLEFGSGGSTWLACQTKKEWVISIDSSAEWLANVADATGDASTKPLLLHVDIGKLREWGYPVEKDKERSWPEYHERVWERPESKTADLYFVDGRFRVACFVQCVLHAAPGAFIAIHDFENRPHYHSVRTVAREIARANNMSIFQRPAEIDLVAAQQLLAKYRLEPL</sequence>
<protein>
    <recommendedName>
        <fullName evidence="3">Class I SAM-dependent methyltransferase</fullName>
    </recommendedName>
</protein>
<evidence type="ECO:0008006" key="3">
    <source>
        <dbReference type="Google" id="ProtNLM"/>
    </source>
</evidence>
<dbReference type="Proteomes" id="UP001221546">
    <property type="component" value="Chromosome"/>
</dbReference>
<evidence type="ECO:0000313" key="2">
    <source>
        <dbReference type="Proteomes" id="UP001221546"/>
    </source>
</evidence>
<accession>A0ABY8J7X0</accession>
<dbReference type="InterPro" id="IPR029063">
    <property type="entry name" value="SAM-dependent_MTases_sf"/>
</dbReference>
<dbReference type="EMBL" id="CP121646">
    <property type="protein sequence ID" value="WFU61642.1"/>
    <property type="molecule type" value="Genomic_DNA"/>
</dbReference>
<proteinExistence type="predicted"/>
<reference evidence="1 2" key="1">
    <citation type="submission" date="2023-04" db="EMBL/GenBank/DDBJ databases">
        <title>Australian commercial rhizobial inoculants.</title>
        <authorList>
            <person name="Kohlmeier M.G."/>
            <person name="O'Hara G.W."/>
            <person name="Colombi E."/>
            <person name="Ramsay J.P."/>
            <person name="Terpolilli J."/>
        </authorList>
    </citation>
    <scope>NUCLEOTIDE SEQUENCE [LARGE SCALE GENOMIC DNA]</scope>
    <source>
        <strain evidence="1 2">CB627</strain>
    </source>
</reference>
<dbReference type="RefSeq" id="WP_225161215.1">
    <property type="nucleotide sequence ID" value="NZ_CP121646.1"/>
</dbReference>
<gene>
    <name evidence="1" type="ORF">QA636_29660</name>
</gene>
<organism evidence="1 2">
    <name type="scientific">Bradyrhizobium brasilense</name>
    <dbReference type="NCBI Taxonomy" id="1419277"/>
    <lineage>
        <taxon>Bacteria</taxon>
        <taxon>Pseudomonadati</taxon>
        <taxon>Pseudomonadota</taxon>
        <taxon>Alphaproteobacteria</taxon>
        <taxon>Hyphomicrobiales</taxon>
        <taxon>Nitrobacteraceae</taxon>
        <taxon>Bradyrhizobium</taxon>
    </lineage>
</organism>